<keyword evidence="5" id="KW-1185">Reference proteome</keyword>
<organism evidence="4 5">
    <name type="scientific">Pukyongia salina</name>
    <dbReference type="NCBI Taxonomy" id="2094025"/>
    <lineage>
        <taxon>Bacteria</taxon>
        <taxon>Pseudomonadati</taxon>
        <taxon>Bacteroidota</taxon>
        <taxon>Flavobacteriia</taxon>
        <taxon>Flavobacteriales</taxon>
        <taxon>Flavobacteriaceae</taxon>
        <taxon>Pukyongia</taxon>
    </lineage>
</organism>
<dbReference type="KEGG" id="aue:C5O00_06165"/>
<evidence type="ECO:0000313" key="5">
    <source>
        <dbReference type="Proteomes" id="UP000238442"/>
    </source>
</evidence>
<evidence type="ECO:0000313" key="4">
    <source>
        <dbReference type="EMBL" id="AVI50778.1"/>
    </source>
</evidence>
<evidence type="ECO:0000256" key="2">
    <source>
        <dbReference type="SAM" id="SignalP"/>
    </source>
</evidence>
<feature type="chain" id="PRO_5015577532" evidence="2">
    <location>
        <begin position="19"/>
        <end position="470"/>
    </location>
</feature>
<dbReference type="GO" id="GO:0005576">
    <property type="term" value="C:extracellular region"/>
    <property type="evidence" value="ECO:0007669"/>
    <property type="project" value="TreeGrafter"/>
</dbReference>
<feature type="signal peptide" evidence="2">
    <location>
        <begin position="1"/>
        <end position="18"/>
    </location>
</feature>
<dbReference type="Pfam" id="PF18962">
    <property type="entry name" value="Por_Secre_tail"/>
    <property type="match status" value="1"/>
</dbReference>
<name>A0A2S0HVX9_9FLAO</name>
<dbReference type="InterPro" id="IPR027589">
    <property type="entry name" value="Choice_anch_B"/>
</dbReference>
<evidence type="ECO:0000259" key="3">
    <source>
        <dbReference type="Pfam" id="PF18962"/>
    </source>
</evidence>
<accession>A0A2S0HVX9</accession>
<dbReference type="AlphaFoldDB" id="A0A2S0HVX9"/>
<dbReference type="RefSeq" id="WP_105215876.1">
    <property type="nucleotide sequence ID" value="NZ_CP027062.1"/>
</dbReference>
<evidence type="ECO:0000256" key="1">
    <source>
        <dbReference type="ARBA" id="ARBA00022729"/>
    </source>
</evidence>
<dbReference type="InterPro" id="IPR011048">
    <property type="entry name" value="Haem_d1_sf"/>
</dbReference>
<dbReference type="SUPFAM" id="SSF51004">
    <property type="entry name" value="C-terminal (heme d1) domain of cytochrome cd1-nitrite reductase"/>
    <property type="match status" value="1"/>
</dbReference>
<dbReference type="PANTHER" id="PTHR38787:SF3">
    <property type="entry name" value="REGULATORY P DOMAIN-CONTAINING PROTEIN"/>
    <property type="match status" value="1"/>
</dbReference>
<reference evidence="4 5" key="1">
    <citation type="submission" date="2018-02" db="EMBL/GenBank/DDBJ databases">
        <title>Genomic analysis of the strain RR4-38 isolated from a seawater recirculating aquaculture system.</title>
        <authorList>
            <person name="Kim Y.-S."/>
            <person name="Jang Y.H."/>
            <person name="Kim K.-H."/>
        </authorList>
    </citation>
    <scope>NUCLEOTIDE SEQUENCE [LARGE SCALE GENOMIC DNA]</scope>
    <source>
        <strain evidence="4 5">RR4-38</strain>
    </source>
</reference>
<dbReference type="EMBL" id="CP027062">
    <property type="protein sequence ID" value="AVI50778.1"/>
    <property type="molecule type" value="Genomic_DNA"/>
</dbReference>
<dbReference type="InterPro" id="IPR013211">
    <property type="entry name" value="LVIVD"/>
</dbReference>
<feature type="domain" description="Secretion system C-terminal sorting" evidence="3">
    <location>
        <begin position="401"/>
        <end position="468"/>
    </location>
</feature>
<dbReference type="InterPro" id="IPR026444">
    <property type="entry name" value="Secre_tail"/>
</dbReference>
<dbReference type="Proteomes" id="UP000238442">
    <property type="component" value="Chromosome"/>
</dbReference>
<dbReference type="Pfam" id="PF08309">
    <property type="entry name" value="LVIVD"/>
    <property type="match status" value="1"/>
</dbReference>
<dbReference type="NCBIfam" id="TIGR04312">
    <property type="entry name" value="choice_anch_B"/>
    <property type="match status" value="1"/>
</dbReference>
<sequence length="470" mass="51437">MLRLLSCFLVLWSACITAQTPCSNGTAAGFPCEGYDLISQISLATMGSSRANDSWGWTDPMDGKEYAIVCLNEATAFIDISDPLNPVYLGKLPTQGSSSTWRDAKTYNNHAFIVSEDPGHGMQVFDLTRLRNVPNPPVTFTNDAHFSGFGGAHNIVINEDTGYAYAVGTNQFSGGAYFIDIQDPINPVAAGGYAAEGYTHDAQVVTYNGPDTDYIGQEIMIGSNEDEMVIVDVTDKANPQAISAITYSNVSYTHQGWFTEDQRYFILGDETDEINFGFNSRTLIFDLSDLDNPQFHFQYSGPTGATDHNGYVKGDKFYLANNAAGLRVIDISDIANMNMSEVGNFDTYPVNNNSGFNGSWSVYPYFDSGHIVISDREQGFVLVKPSVILGIDDILNTEVAIYPNPISEHLTISMHDRIISEIKITDTLGKVIYSAENIDANNATVNLAGISSGIYFVRVNKSIVKKIIKN</sequence>
<proteinExistence type="predicted"/>
<dbReference type="PROSITE" id="PS51257">
    <property type="entry name" value="PROKAR_LIPOPROTEIN"/>
    <property type="match status" value="1"/>
</dbReference>
<dbReference type="NCBIfam" id="TIGR04183">
    <property type="entry name" value="Por_Secre_tail"/>
    <property type="match status" value="1"/>
</dbReference>
<protein>
    <submittedName>
        <fullName evidence="4">Regulator</fullName>
    </submittedName>
</protein>
<dbReference type="PANTHER" id="PTHR38787">
    <property type="entry name" value="REGULATORY P DOMAIN-CONTAINING PROTEIN"/>
    <property type="match status" value="1"/>
</dbReference>
<gene>
    <name evidence="4" type="ORF">C5O00_06165</name>
</gene>
<dbReference type="OrthoDB" id="9815940at2"/>
<keyword evidence="1 2" id="KW-0732">Signal</keyword>